<protein>
    <submittedName>
        <fullName evidence="2">Uncharacterized protein</fullName>
    </submittedName>
</protein>
<dbReference type="EMBL" id="JBHTHQ010000021">
    <property type="protein sequence ID" value="MFD0704824.1"/>
    <property type="molecule type" value="Genomic_DNA"/>
</dbReference>
<evidence type="ECO:0000256" key="1">
    <source>
        <dbReference type="SAM" id="Phobius"/>
    </source>
</evidence>
<keyword evidence="1" id="KW-1133">Transmembrane helix</keyword>
<dbReference type="Proteomes" id="UP001597036">
    <property type="component" value="Unassembled WGS sequence"/>
</dbReference>
<keyword evidence="1" id="KW-0472">Membrane</keyword>
<keyword evidence="3" id="KW-1185">Reference proteome</keyword>
<comment type="caution">
    <text evidence="2">The sequence shown here is derived from an EMBL/GenBank/DDBJ whole genome shotgun (WGS) entry which is preliminary data.</text>
</comment>
<reference evidence="3" key="1">
    <citation type="journal article" date="2019" name="Int. J. Syst. Evol. Microbiol.">
        <title>The Global Catalogue of Microorganisms (GCM) 10K type strain sequencing project: providing services to taxonomists for standard genome sequencing and annotation.</title>
        <authorList>
            <consortium name="The Broad Institute Genomics Platform"/>
            <consortium name="The Broad Institute Genome Sequencing Center for Infectious Disease"/>
            <person name="Wu L."/>
            <person name="Ma J."/>
        </authorList>
    </citation>
    <scope>NUCLEOTIDE SEQUENCE [LARGE SCALE GENOMIC DNA]</scope>
    <source>
        <strain evidence="3">CCM 8604</strain>
    </source>
</reference>
<evidence type="ECO:0000313" key="2">
    <source>
        <dbReference type="EMBL" id="MFD0704824.1"/>
    </source>
</evidence>
<organism evidence="2 3">
    <name type="scientific">Alloscardovia venturai</name>
    <dbReference type="NCBI Taxonomy" id="1769421"/>
    <lineage>
        <taxon>Bacteria</taxon>
        <taxon>Bacillati</taxon>
        <taxon>Actinomycetota</taxon>
        <taxon>Actinomycetes</taxon>
        <taxon>Bifidobacteriales</taxon>
        <taxon>Bifidobacteriaceae</taxon>
        <taxon>Alloscardovia</taxon>
    </lineage>
</organism>
<feature type="transmembrane region" description="Helical" evidence="1">
    <location>
        <begin position="6"/>
        <end position="26"/>
    </location>
</feature>
<evidence type="ECO:0000313" key="3">
    <source>
        <dbReference type="Proteomes" id="UP001597036"/>
    </source>
</evidence>
<accession>A0ABW2Y6G1</accession>
<name>A0ABW2Y6G1_9BIFI</name>
<sequence>MSIPWHAILIGLGIIALLIFISYFAVQSHLDRKAEQLQHGDEFDRQAARELREISRKIDQGRSYP</sequence>
<keyword evidence="1" id="KW-0812">Transmembrane</keyword>
<gene>
    <name evidence="2" type="ORF">ACFQY8_03565</name>
</gene>
<dbReference type="RefSeq" id="WP_377938537.1">
    <property type="nucleotide sequence ID" value="NZ_JBHTHQ010000021.1"/>
</dbReference>
<proteinExistence type="predicted"/>